<evidence type="ECO:0000259" key="3">
    <source>
        <dbReference type="Pfam" id="PF04063"/>
    </source>
</evidence>
<keyword evidence="6" id="KW-1185">Reference proteome</keyword>
<reference evidence="5 6" key="1">
    <citation type="journal article" date="2019" name="PLoS Biol.">
        <title>Sex chromosomes control vertical transmission of feminizing Wolbachia symbionts in an isopod.</title>
        <authorList>
            <person name="Becking T."/>
            <person name="Chebbi M.A."/>
            <person name="Giraud I."/>
            <person name="Moumen B."/>
            <person name="Laverre T."/>
            <person name="Caubet Y."/>
            <person name="Peccoud J."/>
            <person name="Gilbert C."/>
            <person name="Cordaux R."/>
        </authorList>
    </citation>
    <scope>NUCLEOTIDE SEQUENCE [LARGE SCALE GENOMIC DNA]</scope>
    <source>
        <strain evidence="5">ANa2</strain>
        <tissue evidence="5">Whole body excluding digestive tract and cuticle</tissue>
    </source>
</reference>
<dbReference type="InterPro" id="IPR007205">
    <property type="entry name" value="Protein_HGH1_N"/>
</dbReference>
<dbReference type="PANTHER" id="PTHR13387:SF9">
    <property type="entry name" value="PROTEIN HGH1 HOMOLOG"/>
    <property type="match status" value="1"/>
</dbReference>
<dbReference type="AlphaFoldDB" id="A0A5N5TJF2"/>
<dbReference type="Gene3D" id="1.25.10.10">
    <property type="entry name" value="Leucine-rich Repeat Variant"/>
    <property type="match status" value="1"/>
</dbReference>
<evidence type="ECO:0000259" key="4">
    <source>
        <dbReference type="Pfam" id="PF04064"/>
    </source>
</evidence>
<dbReference type="InterPro" id="IPR016024">
    <property type="entry name" value="ARM-type_fold"/>
</dbReference>
<comment type="caution">
    <text evidence="5">The sequence shown here is derived from an EMBL/GenBank/DDBJ whole genome shotgun (WGS) entry which is preliminary data.</text>
</comment>
<dbReference type="Pfam" id="PF04063">
    <property type="entry name" value="DUF383"/>
    <property type="match status" value="1"/>
</dbReference>
<dbReference type="Pfam" id="PF04064">
    <property type="entry name" value="DUF384"/>
    <property type="match status" value="1"/>
</dbReference>
<evidence type="ECO:0000256" key="1">
    <source>
        <dbReference type="ARBA" id="ARBA00006712"/>
    </source>
</evidence>
<accession>A0A5N5TJF2</accession>
<feature type="domain" description="Protein HGH1 N-terminal" evidence="3">
    <location>
        <begin position="124"/>
        <end position="294"/>
    </location>
</feature>
<evidence type="ECO:0000313" key="6">
    <source>
        <dbReference type="Proteomes" id="UP000326759"/>
    </source>
</evidence>
<name>A0A5N5TJF2_9CRUS</name>
<dbReference type="PANTHER" id="PTHR13387">
    <property type="entry name" value="PROTEIN HGH1 HOMOLOG"/>
    <property type="match status" value="1"/>
</dbReference>
<dbReference type="EMBL" id="SEYY01000908">
    <property type="protein sequence ID" value="KAB7506275.1"/>
    <property type="molecule type" value="Genomic_DNA"/>
</dbReference>
<organism evidence="5 6">
    <name type="scientific">Armadillidium nasatum</name>
    <dbReference type="NCBI Taxonomy" id="96803"/>
    <lineage>
        <taxon>Eukaryota</taxon>
        <taxon>Metazoa</taxon>
        <taxon>Ecdysozoa</taxon>
        <taxon>Arthropoda</taxon>
        <taxon>Crustacea</taxon>
        <taxon>Multicrustacea</taxon>
        <taxon>Malacostraca</taxon>
        <taxon>Eumalacostraca</taxon>
        <taxon>Peracarida</taxon>
        <taxon>Isopoda</taxon>
        <taxon>Oniscidea</taxon>
        <taxon>Crinocheta</taxon>
        <taxon>Armadillidiidae</taxon>
        <taxon>Armadillidium</taxon>
    </lineage>
</organism>
<evidence type="ECO:0000313" key="5">
    <source>
        <dbReference type="EMBL" id="KAB7506275.1"/>
    </source>
</evidence>
<dbReference type="SUPFAM" id="SSF48371">
    <property type="entry name" value="ARM repeat"/>
    <property type="match status" value="1"/>
</dbReference>
<evidence type="ECO:0000256" key="2">
    <source>
        <dbReference type="ARBA" id="ARBA00014076"/>
    </source>
</evidence>
<proteinExistence type="inferred from homology"/>
<sequence>MSEVVLNELTSFLNSKRVDLKKEAISTVCQLSGTEDGLNLIIGKKELLSAVLNIMKGSEEEIKSFLFIGKKEYIPSVLNSIENTKEEIIKQSFKTLVNVTARENGVEELISLDKTLIETLISRIQNKNYIFAHLACGVLANITRFEKFCLNVLETMHKSSITIDSLFLALCQMDYNKAGQNLDSLALVLSNFTQISKGRREILNKEKDYVERFISLIDSKSKIRRKAAIFALHNCTFEREYHDWLLSEEIDLSTRLAYPLAGPDVFTVEENETLPLDLQFLGEDKKREEDNELRAVLLESLMQFCTKRKHREHLRKQNIYLILREHNLWEQDKKCVKLNEDLVNLLIKYESEIGQDDLSKVEVPPDLIEKFENLDADDTNSTEEEEECKNIVVIM</sequence>
<dbReference type="InterPro" id="IPR011989">
    <property type="entry name" value="ARM-like"/>
</dbReference>
<dbReference type="InterPro" id="IPR007206">
    <property type="entry name" value="Protein_HGH1_C"/>
</dbReference>
<gene>
    <name evidence="5" type="primary">hgh1</name>
    <name evidence="5" type="ORF">Anas_01716</name>
</gene>
<protein>
    <recommendedName>
        <fullName evidence="2">Protein HGH1 homolog</fullName>
    </recommendedName>
</protein>
<dbReference type="InterPro" id="IPR039717">
    <property type="entry name" value="Hgh1"/>
</dbReference>
<comment type="similarity">
    <text evidence="1">Belongs to the HGH1 family.</text>
</comment>
<dbReference type="OrthoDB" id="338814at2759"/>
<dbReference type="Proteomes" id="UP000326759">
    <property type="component" value="Unassembled WGS sequence"/>
</dbReference>
<feature type="domain" description="Protein HGH1 C-terminal" evidence="4">
    <location>
        <begin position="300"/>
        <end position="353"/>
    </location>
</feature>